<protein>
    <submittedName>
        <fullName evidence="2">Transaldolase family protein</fullName>
    </submittedName>
</protein>
<organism evidence="2">
    <name type="scientific">Streptomyces sp. JL1001</name>
    <dbReference type="NCBI Taxonomy" id="3078227"/>
    <lineage>
        <taxon>Bacteria</taxon>
        <taxon>Bacillati</taxon>
        <taxon>Actinomycetota</taxon>
        <taxon>Actinomycetes</taxon>
        <taxon>Kitasatosporales</taxon>
        <taxon>Streptomycetaceae</taxon>
        <taxon>Streptomyces</taxon>
    </lineage>
</organism>
<dbReference type="Gene3D" id="3.20.20.70">
    <property type="entry name" value="Aldolase class I"/>
    <property type="match status" value="1"/>
</dbReference>
<proteinExistence type="predicted"/>
<gene>
    <name evidence="2" type="ORF">R1Y80_25925</name>
</gene>
<dbReference type="InterPro" id="IPR013785">
    <property type="entry name" value="Aldolase_TIM"/>
</dbReference>
<sequence>MISAEAGRVLAELAAEGVYPWLVWDDALPPGPEVTRQGWRGMRMSPGAPLAAVRAACDVLRDVDGFVSMPVGAPADRREASPGDWIASARVLRGGVDRPNLLVGLPADATGIGALAGCLEEGISVDSSPCYTVEQYAEVLDAQLTGLERALSAGVDPSALVVAASCAVGVLDAEVDVRLTRLSGGEPHTLHGTAGPATAQLIYRLREKRLAGARWRALSSAGARLPKLVWTDTGSGHIPALVGWNTGHALTAEMAEAAAVGGGLCGDTLLGCDAPAARALDALAGQGVQVAAVGAELLRRHR</sequence>
<dbReference type="AlphaFoldDB" id="A0AAU8KLE9"/>
<keyword evidence="1" id="KW-0704">Schiff base</keyword>
<evidence type="ECO:0000256" key="1">
    <source>
        <dbReference type="ARBA" id="ARBA00023270"/>
    </source>
</evidence>
<dbReference type="InterPro" id="IPR001585">
    <property type="entry name" value="TAL/FSA"/>
</dbReference>
<dbReference type="RefSeq" id="WP_107528451.1">
    <property type="nucleotide sequence ID" value="NZ_CP136798.1"/>
</dbReference>
<evidence type="ECO:0000313" key="2">
    <source>
        <dbReference type="EMBL" id="XCN16855.1"/>
    </source>
</evidence>
<accession>A0AAU8KLE9</accession>
<name>A0AAU8KLE9_9ACTN</name>
<dbReference type="Pfam" id="PF00923">
    <property type="entry name" value="TAL_FSA"/>
    <property type="match status" value="1"/>
</dbReference>
<dbReference type="GO" id="GO:0005975">
    <property type="term" value="P:carbohydrate metabolic process"/>
    <property type="evidence" value="ECO:0007669"/>
    <property type="project" value="InterPro"/>
</dbReference>
<reference evidence="2" key="1">
    <citation type="submission" date="2023-10" db="EMBL/GenBank/DDBJ databases">
        <title>Complete genome sequence of Streptomyces sp. JL1001.</title>
        <authorList>
            <person name="Jiang L."/>
        </authorList>
    </citation>
    <scope>NUCLEOTIDE SEQUENCE</scope>
    <source>
        <strain evidence="2">JL1001</strain>
    </source>
</reference>
<dbReference type="SUPFAM" id="SSF51569">
    <property type="entry name" value="Aldolase"/>
    <property type="match status" value="1"/>
</dbReference>
<dbReference type="EMBL" id="CP136798">
    <property type="protein sequence ID" value="XCN16855.1"/>
    <property type="molecule type" value="Genomic_DNA"/>
</dbReference>